<evidence type="ECO:0000313" key="2">
    <source>
        <dbReference type="EMBL" id="MST96661.1"/>
    </source>
</evidence>
<feature type="domain" description="Transposase IS66 C-terminal" evidence="1">
    <location>
        <begin position="46"/>
        <end position="82"/>
    </location>
</feature>
<name>A0A844G1Y0_9BACT</name>
<sequence>MMRIKPDILTLEYPAEIQMRRISIGRRNWLFTGSETGGQNLAILFSFAATCKANAVNYRQWLEDVLIRINTTPASQIDSLLPQNWEPQPISEISR</sequence>
<comment type="caution">
    <text evidence="2">The sequence shown here is derived from an EMBL/GenBank/DDBJ whole genome shotgun (WGS) entry which is preliminary data.</text>
</comment>
<keyword evidence="3" id="KW-1185">Reference proteome</keyword>
<dbReference type="Pfam" id="PF13817">
    <property type="entry name" value="DDE_Tnp_IS66_C"/>
    <property type="match status" value="1"/>
</dbReference>
<organism evidence="2 3">
    <name type="scientific">Victivallis lenta</name>
    <dbReference type="NCBI Taxonomy" id="2606640"/>
    <lineage>
        <taxon>Bacteria</taxon>
        <taxon>Pseudomonadati</taxon>
        <taxon>Lentisphaerota</taxon>
        <taxon>Lentisphaeria</taxon>
        <taxon>Victivallales</taxon>
        <taxon>Victivallaceae</taxon>
        <taxon>Victivallis</taxon>
    </lineage>
</organism>
<proteinExistence type="predicted"/>
<dbReference type="RefSeq" id="WP_154417352.1">
    <property type="nucleotide sequence ID" value="NZ_VUNS01000004.1"/>
</dbReference>
<gene>
    <name evidence="2" type="ORF">FYJ85_06325</name>
</gene>
<accession>A0A844G1Y0</accession>
<evidence type="ECO:0000313" key="3">
    <source>
        <dbReference type="Proteomes" id="UP000435649"/>
    </source>
</evidence>
<dbReference type="EMBL" id="VUNS01000004">
    <property type="protein sequence ID" value="MST96661.1"/>
    <property type="molecule type" value="Genomic_DNA"/>
</dbReference>
<dbReference type="AlphaFoldDB" id="A0A844G1Y0"/>
<dbReference type="Proteomes" id="UP000435649">
    <property type="component" value="Unassembled WGS sequence"/>
</dbReference>
<dbReference type="InterPro" id="IPR039552">
    <property type="entry name" value="IS66_C"/>
</dbReference>
<evidence type="ECO:0000259" key="1">
    <source>
        <dbReference type="Pfam" id="PF13817"/>
    </source>
</evidence>
<protein>
    <submittedName>
        <fullName evidence="2">IS66 family transposase</fullName>
    </submittedName>
</protein>
<reference evidence="2 3" key="1">
    <citation type="submission" date="2019-08" db="EMBL/GenBank/DDBJ databases">
        <title>In-depth cultivation of the pig gut microbiome towards novel bacterial diversity and tailored functional studies.</title>
        <authorList>
            <person name="Wylensek D."/>
            <person name="Hitch T.C.A."/>
            <person name="Clavel T."/>
        </authorList>
    </citation>
    <scope>NUCLEOTIDE SEQUENCE [LARGE SCALE GENOMIC DNA]</scope>
    <source>
        <strain evidence="2 3">BBE-744-WT-12</strain>
    </source>
</reference>